<evidence type="ECO:0008006" key="4">
    <source>
        <dbReference type="Google" id="ProtNLM"/>
    </source>
</evidence>
<keyword evidence="1" id="KW-1133">Transmembrane helix</keyword>
<keyword evidence="1" id="KW-0812">Transmembrane</keyword>
<keyword evidence="3" id="KW-1185">Reference proteome</keyword>
<sequence length="142" mass="15133">MVNTFDSSESVSDLRAARFTISAYVVVALGTLVLLAILAKVDPRQAGESAWVHAVIVAFFAALLPLRMRAATAGRVAGLRAVGLIAAALFLVNVVEALLPGTFPGWMRLEMVGIAVMMAVLILLVVRIRLRSHARDAEPAAR</sequence>
<name>A0ABW8AT28_9ACTN</name>
<feature type="transmembrane region" description="Helical" evidence="1">
    <location>
        <begin position="50"/>
        <end position="66"/>
    </location>
</feature>
<gene>
    <name evidence="2" type="ORF">ACIB24_20910</name>
</gene>
<protein>
    <recommendedName>
        <fullName evidence="4">Integral membrane protein</fullName>
    </recommendedName>
</protein>
<organism evidence="2 3">
    <name type="scientific">Spongisporangium articulatum</name>
    <dbReference type="NCBI Taxonomy" id="3362603"/>
    <lineage>
        <taxon>Bacteria</taxon>
        <taxon>Bacillati</taxon>
        <taxon>Actinomycetota</taxon>
        <taxon>Actinomycetes</taxon>
        <taxon>Kineosporiales</taxon>
        <taxon>Kineosporiaceae</taxon>
        <taxon>Spongisporangium</taxon>
    </lineage>
</organism>
<dbReference type="EMBL" id="JBITLV010000008">
    <property type="protein sequence ID" value="MFI7589534.1"/>
    <property type="molecule type" value="Genomic_DNA"/>
</dbReference>
<evidence type="ECO:0000313" key="3">
    <source>
        <dbReference type="Proteomes" id="UP001612915"/>
    </source>
</evidence>
<dbReference type="Proteomes" id="UP001612915">
    <property type="component" value="Unassembled WGS sequence"/>
</dbReference>
<reference evidence="2 3" key="1">
    <citation type="submission" date="2024-10" db="EMBL/GenBank/DDBJ databases">
        <title>The Natural Products Discovery Center: Release of the First 8490 Sequenced Strains for Exploring Actinobacteria Biosynthetic Diversity.</title>
        <authorList>
            <person name="Kalkreuter E."/>
            <person name="Kautsar S.A."/>
            <person name="Yang D."/>
            <person name="Bader C.D."/>
            <person name="Teijaro C.N."/>
            <person name="Fluegel L."/>
            <person name="Davis C.M."/>
            <person name="Simpson J.R."/>
            <person name="Lauterbach L."/>
            <person name="Steele A.D."/>
            <person name="Gui C."/>
            <person name="Meng S."/>
            <person name="Li G."/>
            <person name="Viehrig K."/>
            <person name="Ye F."/>
            <person name="Su P."/>
            <person name="Kiefer A.F."/>
            <person name="Nichols A."/>
            <person name="Cepeda A.J."/>
            <person name="Yan W."/>
            <person name="Fan B."/>
            <person name="Jiang Y."/>
            <person name="Adhikari A."/>
            <person name="Zheng C.-J."/>
            <person name="Schuster L."/>
            <person name="Cowan T.M."/>
            <person name="Smanski M.J."/>
            <person name="Chevrette M.G."/>
            <person name="De Carvalho L.P.S."/>
            <person name="Shen B."/>
        </authorList>
    </citation>
    <scope>NUCLEOTIDE SEQUENCE [LARGE SCALE GENOMIC DNA]</scope>
    <source>
        <strain evidence="2 3">NPDC049639</strain>
    </source>
</reference>
<feature type="transmembrane region" description="Helical" evidence="1">
    <location>
        <begin position="21"/>
        <end position="38"/>
    </location>
</feature>
<dbReference type="RefSeq" id="WP_398284138.1">
    <property type="nucleotide sequence ID" value="NZ_JBITLV010000008.1"/>
</dbReference>
<evidence type="ECO:0000256" key="1">
    <source>
        <dbReference type="SAM" id="Phobius"/>
    </source>
</evidence>
<proteinExistence type="predicted"/>
<keyword evidence="1" id="KW-0472">Membrane</keyword>
<accession>A0ABW8AT28</accession>
<comment type="caution">
    <text evidence="2">The sequence shown here is derived from an EMBL/GenBank/DDBJ whole genome shotgun (WGS) entry which is preliminary data.</text>
</comment>
<feature type="transmembrane region" description="Helical" evidence="1">
    <location>
        <begin position="105"/>
        <end position="126"/>
    </location>
</feature>
<evidence type="ECO:0000313" key="2">
    <source>
        <dbReference type="EMBL" id="MFI7589534.1"/>
    </source>
</evidence>
<feature type="transmembrane region" description="Helical" evidence="1">
    <location>
        <begin position="78"/>
        <end position="99"/>
    </location>
</feature>